<dbReference type="Proteomes" id="UP000247838">
    <property type="component" value="Unassembled WGS sequence"/>
</dbReference>
<comment type="caution">
    <text evidence="1">The sequence shown here is derived from an EMBL/GenBank/DDBJ whole genome shotgun (WGS) entry which is preliminary data.</text>
</comment>
<proteinExistence type="predicted"/>
<dbReference type="EMBL" id="QGLM01000014">
    <property type="protein sequence ID" value="PXY95161.1"/>
    <property type="molecule type" value="Genomic_DNA"/>
</dbReference>
<organism evidence="1 2">
    <name type="scientific">Frischella perrara</name>
    <dbReference type="NCBI Taxonomy" id="1267021"/>
    <lineage>
        <taxon>Bacteria</taxon>
        <taxon>Pseudomonadati</taxon>
        <taxon>Pseudomonadota</taxon>
        <taxon>Gammaproteobacteria</taxon>
        <taxon>Orbales</taxon>
        <taxon>Orbaceae</taxon>
        <taxon>Frischella</taxon>
    </lineage>
</organism>
<evidence type="ECO:0000313" key="1">
    <source>
        <dbReference type="EMBL" id="PXY95161.1"/>
    </source>
</evidence>
<gene>
    <name evidence="1" type="ORF">DKK76_06850</name>
</gene>
<reference evidence="1 2" key="1">
    <citation type="submission" date="2018-05" db="EMBL/GenBank/DDBJ databases">
        <title>Reference genomes for bee gut microbiota database.</title>
        <authorList>
            <person name="Ellegaard K.M."/>
        </authorList>
    </citation>
    <scope>NUCLEOTIDE SEQUENCE [LARGE SCALE GENOMIC DNA]</scope>
    <source>
        <strain evidence="1 2">ESL0167</strain>
    </source>
</reference>
<accession>A0A318MRL5</accession>
<protein>
    <submittedName>
        <fullName evidence="1">Uncharacterized protein</fullName>
    </submittedName>
</protein>
<sequence length="151" mass="16157">MLASIATQGTAATIGAESYITAVGTMKAFTIAGARKNGGPVAANSMYRVGEGNKPEILMQGGRQYLIPGENGQVLSNRQINSDNGNNIQWNFIVQNYASNVEVSQPSIDVEKKIIRMAVKESKQAVAGDINNHSGEVWNALNNSTNIHPKL</sequence>
<dbReference type="AlphaFoldDB" id="A0A318MRL5"/>
<dbReference type="RefSeq" id="WP_110443684.1">
    <property type="nucleotide sequence ID" value="NZ_QGLM01000014.1"/>
</dbReference>
<evidence type="ECO:0000313" key="2">
    <source>
        <dbReference type="Proteomes" id="UP000247838"/>
    </source>
</evidence>
<name>A0A318MRL5_FRIPE</name>